<evidence type="ECO:0000256" key="1">
    <source>
        <dbReference type="ARBA" id="ARBA00022741"/>
    </source>
</evidence>
<reference evidence="6" key="1">
    <citation type="journal article" date="2014" name="Front. Microbiol.">
        <title>High frequency of phylogenetically diverse reductive dehalogenase-homologous genes in deep subseafloor sedimentary metagenomes.</title>
        <authorList>
            <person name="Kawai M."/>
            <person name="Futagami T."/>
            <person name="Toyoda A."/>
            <person name="Takaki Y."/>
            <person name="Nishi S."/>
            <person name="Hori S."/>
            <person name="Arai W."/>
            <person name="Tsubouchi T."/>
            <person name="Morono Y."/>
            <person name="Uchiyama I."/>
            <person name="Ito T."/>
            <person name="Fujiyama A."/>
            <person name="Inagaki F."/>
            <person name="Takami H."/>
        </authorList>
    </citation>
    <scope>NUCLEOTIDE SEQUENCE</scope>
    <source>
        <strain evidence="6">Expedition CK06-06</strain>
    </source>
</reference>
<dbReference type="GO" id="GO:0005524">
    <property type="term" value="F:ATP binding"/>
    <property type="evidence" value="ECO:0007669"/>
    <property type="project" value="UniProtKB-KW"/>
</dbReference>
<protein>
    <submittedName>
        <fullName evidence="6">Uncharacterized protein</fullName>
    </submittedName>
</protein>
<keyword evidence="1" id="KW-0547">Nucleotide-binding</keyword>
<dbReference type="GO" id="GO:0005886">
    <property type="term" value="C:plasma membrane"/>
    <property type="evidence" value="ECO:0007669"/>
    <property type="project" value="TreeGrafter"/>
</dbReference>
<dbReference type="PANTHER" id="PTHR30258:SF3">
    <property type="entry name" value="SLL1921 PROTEIN"/>
    <property type="match status" value="1"/>
</dbReference>
<dbReference type="EMBL" id="BARW01029872">
    <property type="protein sequence ID" value="GAJ14129.1"/>
    <property type="molecule type" value="Genomic_DNA"/>
</dbReference>
<proteinExistence type="predicted"/>
<evidence type="ECO:0000259" key="4">
    <source>
        <dbReference type="Pfam" id="PF00437"/>
    </source>
</evidence>
<dbReference type="Gene3D" id="3.30.450.90">
    <property type="match status" value="1"/>
</dbReference>
<evidence type="ECO:0000313" key="6">
    <source>
        <dbReference type="EMBL" id="GAJ14129.1"/>
    </source>
</evidence>
<feature type="region of interest" description="Disordered" evidence="3">
    <location>
        <begin position="60"/>
        <end position="90"/>
    </location>
</feature>
<dbReference type="Pfam" id="PF05157">
    <property type="entry name" value="MshEN"/>
    <property type="match status" value="1"/>
</dbReference>
<feature type="compositionally biased region" description="Basic and acidic residues" evidence="3">
    <location>
        <begin position="72"/>
        <end position="83"/>
    </location>
</feature>
<evidence type="ECO:0000259" key="5">
    <source>
        <dbReference type="Pfam" id="PF05157"/>
    </source>
</evidence>
<gene>
    <name evidence="6" type="ORF">S12H4_47900</name>
</gene>
<feature type="non-terminal residue" evidence="6">
    <location>
        <position position="250"/>
    </location>
</feature>
<feature type="non-terminal residue" evidence="6">
    <location>
        <position position="1"/>
    </location>
</feature>
<dbReference type="InterPro" id="IPR007831">
    <property type="entry name" value="T2SS_GspE_N"/>
</dbReference>
<dbReference type="AlphaFoldDB" id="X1U9G7"/>
<dbReference type="InterPro" id="IPR037257">
    <property type="entry name" value="T2SS_E_N_sf"/>
</dbReference>
<evidence type="ECO:0000256" key="2">
    <source>
        <dbReference type="ARBA" id="ARBA00022840"/>
    </source>
</evidence>
<organism evidence="6">
    <name type="scientific">marine sediment metagenome</name>
    <dbReference type="NCBI Taxonomy" id="412755"/>
    <lineage>
        <taxon>unclassified sequences</taxon>
        <taxon>metagenomes</taxon>
        <taxon>ecological metagenomes</taxon>
    </lineage>
</organism>
<dbReference type="Pfam" id="PF00437">
    <property type="entry name" value="T2SSE"/>
    <property type="match status" value="1"/>
</dbReference>
<feature type="domain" description="Bacterial type II secretion system protein E" evidence="4">
    <location>
        <begin position="190"/>
        <end position="250"/>
    </location>
</feature>
<feature type="domain" description="Type II secretion system protein GspE N-terminal" evidence="5">
    <location>
        <begin position="82"/>
        <end position="161"/>
    </location>
</feature>
<dbReference type="Gene3D" id="3.30.300.160">
    <property type="entry name" value="Type II secretion system, protein E, N-terminal domain"/>
    <property type="match status" value="1"/>
</dbReference>
<dbReference type="SUPFAM" id="SSF160246">
    <property type="entry name" value="EspE N-terminal domain-like"/>
    <property type="match status" value="1"/>
</dbReference>
<dbReference type="SUPFAM" id="SSF52540">
    <property type="entry name" value="P-loop containing nucleoside triphosphate hydrolases"/>
    <property type="match status" value="1"/>
</dbReference>
<dbReference type="GO" id="GO:0016887">
    <property type="term" value="F:ATP hydrolysis activity"/>
    <property type="evidence" value="ECO:0007669"/>
    <property type="project" value="TreeGrafter"/>
</dbReference>
<comment type="caution">
    <text evidence="6">The sequence shown here is derived from an EMBL/GenBank/DDBJ whole genome shotgun (WGS) entry which is preliminary data.</text>
</comment>
<dbReference type="InterPro" id="IPR001482">
    <property type="entry name" value="T2SS/T4SS_dom"/>
</dbReference>
<accession>X1U9G7</accession>
<keyword evidence="2" id="KW-0067">ATP-binding</keyword>
<sequence>IISGKGEIALGQVTLFDTKCYDVGIDYKAIVVSPKLSPEARQFAQHQRIKVLELGEKPFSEVLDTPPEPAQPEEKLTKPDKPQAKPLKLSPQPEALQLIPEVMARRYNAVPLTITGNTLQVALANPTDIFAMEAFSAQSQKRIKPIAASPKEVRDAIDFNYKGYGEIEQQISGISISSELTDGRFVIDAAVDAPIAKALNLIIDEAVKARSSDIHLEPEEDRLRVRYRIDGTLQDMISLPLNIHSALVSR</sequence>
<dbReference type="PANTHER" id="PTHR30258">
    <property type="entry name" value="TYPE II SECRETION SYSTEM PROTEIN GSPE-RELATED"/>
    <property type="match status" value="1"/>
</dbReference>
<dbReference type="InterPro" id="IPR027417">
    <property type="entry name" value="P-loop_NTPase"/>
</dbReference>
<name>X1U9G7_9ZZZZ</name>
<evidence type="ECO:0000256" key="3">
    <source>
        <dbReference type="SAM" id="MobiDB-lite"/>
    </source>
</evidence>